<dbReference type="EMBL" id="FOEN01000004">
    <property type="protein sequence ID" value="SEQ04152.1"/>
    <property type="molecule type" value="Genomic_DNA"/>
</dbReference>
<accession>A0A1H9CSF3</accession>
<keyword evidence="3 6" id="KW-0238">DNA-binding</keyword>
<dbReference type="AlphaFoldDB" id="A0A1H9CSF3"/>
<dbReference type="RefSeq" id="WP_092571343.1">
    <property type="nucleotide sequence ID" value="NZ_CALUDV010000003.1"/>
</dbReference>
<evidence type="ECO:0000313" key="7">
    <source>
        <dbReference type="Proteomes" id="UP000198833"/>
    </source>
</evidence>
<dbReference type="SUPFAM" id="SSF53850">
    <property type="entry name" value="Periplasmic binding protein-like II"/>
    <property type="match status" value="1"/>
</dbReference>
<dbReference type="Pfam" id="PF03466">
    <property type="entry name" value="LysR_substrate"/>
    <property type="match status" value="1"/>
</dbReference>
<dbReference type="PANTHER" id="PTHR30419:SF8">
    <property type="entry name" value="NITROGEN ASSIMILATION TRANSCRIPTIONAL ACTIVATOR-RELATED"/>
    <property type="match status" value="1"/>
</dbReference>
<dbReference type="GO" id="GO:0003677">
    <property type="term" value="F:DNA binding"/>
    <property type="evidence" value="ECO:0007669"/>
    <property type="project" value="UniProtKB-KW"/>
</dbReference>
<name>A0A1H9CSF3_9LACT</name>
<dbReference type="InterPro" id="IPR000847">
    <property type="entry name" value="LysR_HTH_N"/>
</dbReference>
<dbReference type="GO" id="GO:0003700">
    <property type="term" value="F:DNA-binding transcription factor activity"/>
    <property type="evidence" value="ECO:0007669"/>
    <property type="project" value="InterPro"/>
</dbReference>
<dbReference type="Proteomes" id="UP000198833">
    <property type="component" value="Unassembled WGS sequence"/>
</dbReference>
<reference evidence="6 7" key="1">
    <citation type="submission" date="2016-10" db="EMBL/GenBank/DDBJ databases">
        <authorList>
            <person name="de Groot N.N."/>
        </authorList>
    </citation>
    <scope>NUCLEOTIDE SEQUENCE [LARGE SCALE GENOMIC DNA]</scope>
    <source>
        <strain evidence="6 7">DSM 15695</strain>
    </source>
</reference>
<keyword evidence="7" id="KW-1185">Reference proteome</keyword>
<evidence type="ECO:0000256" key="2">
    <source>
        <dbReference type="ARBA" id="ARBA00023015"/>
    </source>
</evidence>
<dbReference type="PROSITE" id="PS50931">
    <property type="entry name" value="HTH_LYSR"/>
    <property type="match status" value="1"/>
</dbReference>
<organism evidence="6 7">
    <name type="scientific">Ignavigranum ruoffiae</name>
    <dbReference type="NCBI Taxonomy" id="89093"/>
    <lineage>
        <taxon>Bacteria</taxon>
        <taxon>Bacillati</taxon>
        <taxon>Bacillota</taxon>
        <taxon>Bacilli</taxon>
        <taxon>Lactobacillales</taxon>
        <taxon>Aerococcaceae</taxon>
        <taxon>Ignavigranum</taxon>
    </lineage>
</organism>
<dbReference type="Pfam" id="PF00126">
    <property type="entry name" value="HTH_1"/>
    <property type="match status" value="1"/>
</dbReference>
<evidence type="ECO:0000259" key="5">
    <source>
        <dbReference type="PROSITE" id="PS50931"/>
    </source>
</evidence>
<sequence>MDIIQLSYLVNIVKYNFNLSEASKRIHVTQSALSQFISNFEEREEIRLFQRKNNRLVGLTESGEIIYKYAQEILSKYDEMIFSARKVVSKEKSTVRIGVPSLILMVYFSSMFPKIIQKHPSINIEVVEAGSRKIRNLLIANEIDLAIMLDPTDLSEFTYHQELVHSSEISAFINSNHPLAQKKQLTWDEVSQYEFATFNEEHTTNVLLQQKLKDLATDKEIAYTASAWDYLIHLTMDTNIVTFLPDLIYRYTRQDVILQKKLVDPLEFKIYACRLLNDKYSPEEQYVFDYIISNFDIYSKEA</sequence>
<evidence type="ECO:0000256" key="4">
    <source>
        <dbReference type="ARBA" id="ARBA00023163"/>
    </source>
</evidence>
<evidence type="ECO:0000256" key="3">
    <source>
        <dbReference type="ARBA" id="ARBA00023125"/>
    </source>
</evidence>
<dbReference type="Gene3D" id="3.40.190.290">
    <property type="match status" value="1"/>
</dbReference>
<comment type="similarity">
    <text evidence="1">Belongs to the LysR transcriptional regulatory family.</text>
</comment>
<dbReference type="STRING" id="89093.SAMN04488558_104132"/>
<dbReference type="PANTHER" id="PTHR30419">
    <property type="entry name" value="HTH-TYPE TRANSCRIPTIONAL REGULATOR YBHD"/>
    <property type="match status" value="1"/>
</dbReference>
<dbReference type="InterPro" id="IPR036388">
    <property type="entry name" value="WH-like_DNA-bd_sf"/>
</dbReference>
<dbReference type="InterPro" id="IPR036390">
    <property type="entry name" value="WH_DNA-bd_sf"/>
</dbReference>
<proteinExistence type="inferred from homology"/>
<protein>
    <submittedName>
        <fullName evidence="6">DNA-binding transcriptional regulator, LysR family</fullName>
    </submittedName>
</protein>
<evidence type="ECO:0000256" key="1">
    <source>
        <dbReference type="ARBA" id="ARBA00009437"/>
    </source>
</evidence>
<dbReference type="InterPro" id="IPR050950">
    <property type="entry name" value="HTH-type_LysR_regulators"/>
</dbReference>
<evidence type="ECO:0000313" key="6">
    <source>
        <dbReference type="EMBL" id="SEQ04152.1"/>
    </source>
</evidence>
<dbReference type="CDD" id="cd05466">
    <property type="entry name" value="PBP2_LTTR_substrate"/>
    <property type="match status" value="1"/>
</dbReference>
<dbReference type="InterPro" id="IPR005119">
    <property type="entry name" value="LysR_subst-bd"/>
</dbReference>
<keyword evidence="4" id="KW-0804">Transcription</keyword>
<feature type="domain" description="HTH lysR-type" evidence="5">
    <location>
        <begin position="1"/>
        <end position="59"/>
    </location>
</feature>
<gene>
    <name evidence="6" type="ORF">SAMN04488558_104132</name>
</gene>
<dbReference type="OrthoDB" id="9803735at2"/>
<dbReference type="SUPFAM" id="SSF46785">
    <property type="entry name" value="Winged helix' DNA-binding domain"/>
    <property type="match status" value="1"/>
</dbReference>
<dbReference type="Gene3D" id="1.10.10.10">
    <property type="entry name" value="Winged helix-like DNA-binding domain superfamily/Winged helix DNA-binding domain"/>
    <property type="match status" value="1"/>
</dbReference>
<keyword evidence="2" id="KW-0805">Transcription regulation</keyword>
<dbReference type="GO" id="GO:0005829">
    <property type="term" value="C:cytosol"/>
    <property type="evidence" value="ECO:0007669"/>
    <property type="project" value="TreeGrafter"/>
</dbReference>